<name>A0A0D2PC23_HYPSF</name>
<reference evidence="3" key="1">
    <citation type="submission" date="2014-04" db="EMBL/GenBank/DDBJ databases">
        <title>Evolutionary Origins and Diversification of the Mycorrhizal Mutualists.</title>
        <authorList>
            <consortium name="DOE Joint Genome Institute"/>
            <consortium name="Mycorrhizal Genomics Consortium"/>
            <person name="Kohler A."/>
            <person name="Kuo A."/>
            <person name="Nagy L.G."/>
            <person name="Floudas D."/>
            <person name="Copeland A."/>
            <person name="Barry K.W."/>
            <person name="Cichocki N."/>
            <person name="Veneault-Fourrey C."/>
            <person name="LaButti K."/>
            <person name="Lindquist E.A."/>
            <person name="Lipzen A."/>
            <person name="Lundell T."/>
            <person name="Morin E."/>
            <person name="Murat C."/>
            <person name="Riley R."/>
            <person name="Ohm R."/>
            <person name="Sun H."/>
            <person name="Tunlid A."/>
            <person name="Henrissat B."/>
            <person name="Grigoriev I.V."/>
            <person name="Hibbett D.S."/>
            <person name="Martin F."/>
        </authorList>
    </citation>
    <scope>NUCLEOTIDE SEQUENCE [LARGE SCALE GENOMIC DNA]</scope>
    <source>
        <strain evidence="3">FD-334 SS-4</strain>
    </source>
</reference>
<dbReference type="AlphaFoldDB" id="A0A0D2PC23"/>
<accession>A0A0D2PC23</accession>
<dbReference type="EMBL" id="KN817597">
    <property type="protein sequence ID" value="KJA17845.1"/>
    <property type="molecule type" value="Genomic_DNA"/>
</dbReference>
<keyword evidence="1" id="KW-1133">Transmembrane helix</keyword>
<organism evidence="2 3">
    <name type="scientific">Hypholoma sublateritium (strain FD-334 SS-4)</name>
    <dbReference type="NCBI Taxonomy" id="945553"/>
    <lineage>
        <taxon>Eukaryota</taxon>
        <taxon>Fungi</taxon>
        <taxon>Dikarya</taxon>
        <taxon>Basidiomycota</taxon>
        <taxon>Agaricomycotina</taxon>
        <taxon>Agaricomycetes</taxon>
        <taxon>Agaricomycetidae</taxon>
        <taxon>Agaricales</taxon>
        <taxon>Agaricineae</taxon>
        <taxon>Strophariaceae</taxon>
        <taxon>Hypholoma</taxon>
    </lineage>
</organism>
<proteinExistence type="predicted"/>
<keyword evidence="1" id="KW-0812">Transmembrane</keyword>
<gene>
    <name evidence="2" type="ORF">HYPSUDRAFT_997865</name>
</gene>
<evidence type="ECO:0000256" key="1">
    <source>
        <dbReference type="SAM" id="Phobius"/>
    </source>
</evidence>
<protein>
    <submittedName>
        <fullName evidence="2">Uncharacterized protein</fullName>
    </submittedName>
</protein>
<sequence>MNQINKPTLILSLSVCPLPDAALIRHLILACHKRPCRCFPPPSIGASKKKLPREPDAMRIISRVSAPILILRQWVVVNLVSLGFSRILVFPYCADLVIYKALYLLAHLWLYRSARRPFSQNISWYDNDWGCLNSGYGHT</sequence>
<keyword evidence="3" id="KW-1185">Reference proteome</keyword>
<keyword evidence="1" id="KW-0472">Membrane</keyword>
<evidence type="ECO:0000313" key="3">
    <source>
        <dbReference type="Proteomes" id="UP000054270"/>
    </source>
</evidence>
<evidence type="ECO:0000313" key="2">
    <source>
        <dbReference type="EMBL" id="KJA17845.1"/>
    </source>
</evidence>
<feature type="transmembrane region" description="Helical" evidence="1">
    <location>
        <begin position="87"/>
        <end position="111"/>
    </location>
</feature>
<dbReference type="Proteomes" id="UP000054270">
    <property type="component" value="Unassembled WGS sequence"/>
</dbReference>